<reference evidence="2 3" key="1">
    <citation type="submission" date="2019-12" db="EMBL/GenBank/DDBJ databases">
        <title>Whole genome shotgun sequence of Streptomyces caniferus NBRC 15389.</title>
        <authorList>
            <person name="Ichikawa N."/>
            <person name="Kimura A."/>
            <person name="Kitahashi Y."/>
            <person name="Komaki H."/>
            <person name="Tamura T."/>
        </authorList>
    </citation>
    <scope>NUCLEOTIDE SEQUENCE [LARGE SCALE GENOMIC DNA]</scope>
    <source>
        <strain evidence="2 3">NBRC 15389</strain>
    </source>
</reference>
<dbReference type="Proteomes" id="UP000435837">
    <property type="component" value="Unassembled WGS sequence"/>
</dbReference>
<dbReference type="Pfam" id="PF25535">
    <property type="entry name" value="DUF7919"/>
    <property type="match status" value="1"/>
</dbReference>
<evidence type="ECO:0000313" key="2">
    <source>
        <dbReference type="EMBL" id="GFE06186.1"/>
    </source>
</evidence>
<dbReference type="AlphaFoldDB" id="A0A640S739"/>
<organism evidence="2 3">
    <name type="scientific">Streptomyces caniferus</name>
    <dbReference type="NCBI Taxonomy" id="285557"/>
    <lineage>
        <taxon>Bacteria</taxon>
        <taxon>Bacillati</taxon>
        <taxon>Actinomycetota</taxon>
        <taxon>Actinomycetes</taxon>
        <taxon>Kitasatosporales</taxon>
        <taxon>Streptomycetaceae</taxon>
        <taxon>Streptomyces</taxon>
    </lineage>
</organism>
<sequence>MTYYADLTPYTYDRDSWDPEASSRWRGVQLLNVGWLSRSKNYSKGVPSPELVDALQRMTQTHRAQQTRGYHVCPWCASRLLGPRGDSPRGSSEIRVMGNGIAYAAPELVAHYVEAHGYLPPTDFVHAVLSPGAFS</sequence>
<evidence type="ECO:0000259" key="1">
    <source>
        <dbReference type="Pfam" id="PF25535"/>
    </source>
</evidence>
<evidence type="ECO:0000313" key="3">
    <source>
        <dbReference type="Proteomes" id="UP000435837"/>
    </source>
</evidence>
<protein>
    <recommendedName>
        <fullName evidence="1">DUF7919 domain-containing protein</fullName>
    </recommendedName>
</protein>
<comment type="caution">
    <text evidence="2">The sequence shown here is derived from an EMBL/GenBank/DDBJ whole genome shotgun (WGS) entry which is preliminary data.</text>
</comment>
<feature type="domain" description="DUF7919" evidence="1">
    <location>
        <begin position="2"/>
        <end position="129"/>
    </location>
</feature>
<proteinExistence type="predicted"/>
<gene>
    <name evidence="2" type="ORF">Scani_24540</name>
</gene>
<dbReference type="InterPro" id="IPR057679">
    <property type="entry name" value="DUF7919"/>
</dbReference>
<dbReference type="EMBL" id="BLIN01000003">
    <property type="protein sequence ID" value="GFE06186.1"/>
    <property type="molecule type" value="Genomic_DNA"/>
</dbReference>
<name>A0A640S739_9ACTN</name>
<accession>A0A640S739</accession>